<dbReference type="InterPro" id="IPR001057">
    <property type="entry name" value="Glu/AcGlu_kinase"/>
</dbReference>
<evidence type="ECO:0000259" key="9">
    <source>
        <dbReference type="SMART" id="SM00359"/>
    </source>
</evidence>
<comment type="caution">
    <text evidence="10">The sequence shown here is derived from an EMBL/GenBank/DDBJ whole genome shotgun (WGS) entry which is preliminary data.</text>
</comment>
<dbReference type="GO" id="GO:0004349">
    <property type="term" value="F:glutamate 5-kinase activity"/>
    <property type="evidence" value="ECO:0007669"/>
    <property type="project" value="UniProtKB-UniRule"/>
</dbReference>
<dbReference type="EC" id="2.7.2.11" evidence="8"/>
<feature type="binding site" evidence="8">
    <location>
        <begin position="178"/>
        <end position="179"/>
    </location>
    <ligand>
        <name>ATP</name>
        <dbReference type="ChEBI" id="CHEBI:30616"/>
    </ligand>
</feature>
<keyword evidence="5 8" id="KW-0547">Nucleotide-binding</keyword>
<dbReference type="Pfam" id="PF01472">
    <property type="entry name" value="PUA"/>
    <property type="match status" value="1"/>
</dbReference>
<feature type="binding site" evidence="8">
    <location>
        <position position="59"/>
    </location>
    <ligand>
        <name>substrate</name>
    </ligand>
</feature>
<evidence type="ECO:0000256" key="6">
    <source>
        <dbReference type="ARBA" id="ARBA00022777"/>
    </source>
</evidence>
<dbReference type="PANTHER" id="PTHR43654">
    <property type="entry name" value="GLUTAMATE 5-KINASE"/>
    <property type="match status" value="1"/>
</dbReference>
<dbReference type="InterPro" id="IPR015947">
    <property type="entry name" value="PUA-like_sf"/>
</dbReference>
<dbReference type="InterPro" id="IPR041739">
    <property type="entry name" value="G5K_ProB"/>
</dbReference>
<keyword evidence="7 8" id="KW-0067">ATP-binding</keyword>
<dbReference type="InterPro" id="IPR019797">
    <property type="entry name" value="Glutamate_5-kinase_CS"/>
</dbReference>
<keyword evidence="2 8" id="KW-0028">Amino-acid biosynthesis</keyword>
<dbReference type="SMART" id="SM00359">
    <property type="entry name" value="PUA"/>
    <property type="match status" value="1"/>
</dbReference>
<dbReference type="InterPro" id="IPR011529">
    <property type="entry name" value="Glu_5kinase"/>
</dbReference>
<evidence type="ECO:0000256" key="8">
    <source>
        <dbReference type="HAMAP-Rule" id="MF_00456"/>
    </source>
</evidence>
<dbReference type="Pfam" id="PF00696">
    <property type="entry name" value="AA_kinase"/>
    <property type="match status" value="1"/>
</dbReference>
<comment type="subcellular location">
    <subcellularLocation>
        <location evidence="8">Cytoplasm</location>
    </subcellularLocation>
</comment>
<dbReference type="UniPathway" id="UPA00098">
    <property type="reaction ID" value="UER00359"/>
</dbReference>
<dbReference type="FunFam" id="3.40.1160.10:FF:000018">
    <property type="entry name" value="Glutamate 5-kinase"/>
    <property type="match status" value="1"/>
</dbReference>
<dbReference type="EMBL" id="JAAGOB010000013">
    <property type="protein sequence ID" value="NED97683.1"/>
    <property type="molecule type" value="Genomic_DNA"/>
</dbReference>
<dbReference type="InterPro" id="IPR036393">
    <property type="entry name" value="AceGlu_kinase-like_sf"/>
</dbReference>
<dbReference type="PIRSF" id="PIRSF000729">
    <property type="entry name" value="GK"/>
    <property type="match status" value="1"/>
</dbReference>
<feature type="binding site" evidence="8">
    <location>
        <begin position="220"/>
        <end position="226"/>
    </location>
    <ligand>
        <name>ATP</name>
        <dbReference type="ChEBI" id="CHEBI:30616"/>
    </ligand>
</feature>
<comment type="catalytic activity">
    <reaction evidence="8">
        <text>L-glutamate + ATP = L-glutamyl 5-phosphate + ADP</text>
        <dbReference type="Rhea" id="RHEA:14877"/>
        <dbReference type="ChEBI" id="CHEBI:29985"/>
        <dbReference type="ChEBI" id="CHEBI:30616"/>
        <dbReference type="ChEBI" id="CHEBI:58274"/>
        <dbReference type="ChEBI" id="CHEBI:456216"/>
        <dbReference type="EC" id="2.7.2.11"/>
    </reaction>
</comment>
<evidence type="ECO:0000256" key="2">
    <source>
        <dbReference type="ARBA" id="ARBA00022605"/>
    </source>
</evidence>
<feature type="domain" description="PUA" evidence="9">
    <location>
        <begin position="283"/>
        <end position="366"/>
    </location>
</feature>
<dbReference type="Gene3D" id="3.40.1160.10">
    <property type="entry name" value="Acetylglutamate kinase-like"/>
    <property type="match status" value="1"/>
</dbReference>
<comment type="pathway">
    <text evidence="8">Amino-acid biosynthesis; L-proline biosynthesis; L-glutamate 5-semialdehyde from L-glutamate: step 1/2.</text>
</comment>
<dbReference type="InterPro" id="IPR005715">
    <property type="entry name" value="Glu_5kinase/COase_Synthase"/>
</dbReference>
<organism evidence="10 11">
    <name type="scientific">Phytoactinopolyspora alkaliphila</name>
    <dbReference type="NCBI Taxonomy" id="1783498"/>
    <lineage>
        <taxon>Bacteria</taxon>
        <taxon>Bacillati</taxon>
        <taxon>Actinomycetota</taxon>
        <taxon>Actinomycetes</taxon>
        <taxon>Jiangellales</taxon>
        <taxon>Jiangellaceae</taxon>
        <taxon>Phytoactinopolyspora</taxon>
    </lineage>
</organism>
<keyword evidence="11" id="KW-1185">Reference proteome</keyword>
<dbReference type="InterPro" id="IPR001048">
    <property type="entry name" value="Asp/Glu/Uridylate_kinase"/>
</dbReference>
<dbReference type="GO" id="GO:0005524">
    <property type="term" value="F:ATP binding"/>
    <property type="evidence" value="ECO:0007669"/>
    <property type="project" value="UniProtKB-KW"/>
</dbReference>
<comment type="function">
    <text evidence="8">Catalyzes the transfer of a phosphate group to glutamate to form L-glutamate 5-phosphate.</text>
</comment>
<evidence type="ECO:0000313" key="10">
    <source>
        <dbReference type="EMBL" id="NED97683.1"/>
    </source>
</evidence>
<dbReference type="Proteomes" id="UP000469185">
    <property type="component" value="Unassembled WGS sequence"/>
</dbReference>
<dbReference type="SUPFAM" id="SSF53633">
    <property type="entry name" value="Carbamate kinase-like"/>
    <property type="match status" value="1"/>
</dbReference>
<dbReference type="CDD" id="cd21157">
    <property type="entry name" value="PUA_G5K"/>
    <property type="match status" value="1"/>
</dbReference>
<dbReference type="NCBIfam" id="TIGR01027">
    <property type="entry name" value="proB"/>
    <property type="match status" value="1"/>
</dbReference>
<keyword evidence="6 8" id="KW-0418">Kinase</keyword>
<dbReference type="PRINTS" id="PR00474">
    <property type="entry name" value="GLU5KINASE"/>
</dbReference>
<dbReference type="Gene3D" id="2.30.130.10">
    <property type="entry name" value="PUA domain"/>
    <property type="match status" value="1"/>
</dbReference>
<dbReference type="InterPro" id="IPR002478">
    <property type="entry name" value="PUA"/>
</dbReference>
<sequence length="382" mass="40088">MGSARTREPIAKAARVVVKVGSSSLTTTSGGLDETRLTALVDTLGWARATGREVVLVSSGAIAAGLAPLGIPSRPRDLARQQAAASVGQGLLVAYYTAAFASHGLQVGQVLLTVDDVTRRSHYRNAYRTLHKLLSLGVVPVVNENDTVATHEIRFGDNDRLAALVAQLVHADALVLLSDVDGLYDGDPRRPGASRVADVHDPADLDGLQIGGTGRSGLGSGGMQTKVEAAAIATGAAIEVVLASAPEARDALAGAEVGTWFHSRSRRRSTRLLWLEHAADGLGRLHLDAGAVRAVVERRSSLLPAGVTAVDGRFTAGDPVDLVDEEGRVVARGLVNYDAAELPPLLGRSTRELARELGAEYERELVHRDDLVVLASRSGRSG</sequence>
<dbReference type="GO" id="GO:0055129">
    <property type="term" value="P:L-proline biosynthetic process"/>
    <property type="evidence" value="ECO:0007669"/>
    <property type="project" value="UniProtKB-UniRule"/>
</dbReference>
<dbReference type="AlphaFoldDB" id="A0A6N9YRN2"/>
<keyword evidence="3 8" id="KW-0641">Proline biosynthesis</keyword>
<dbReference type="GO" id="GO:0005829">
    <property type="term" value="C:cytosol"/>
    <property type="evidence" value="ECO:0007669"/>
    <property type="project" value="TreeGrafter"/>
</dbReference>
<accession>A0A6N9YRN2</accession>
<feature type="binding site" evidence="8">
    <location>
        <position position="19"/>
    </location>
    <ligand>
        <name>ATP</name>
        <dbReference type="ChEBI" id="CHEBI:30616"/>
    </ligand>
</feature>
<name>A0A6N9YRN2_9ACTN</name>
<dbReference type="InterPro" id="IPR036974">
    <property type="entry name" value="PUA_sf"/>
</dbReference>
<protein>
    <recommendedName>
        <fullName evidence="8">Glutamate 5-kinase</fullName>
        <ecNumber evidence="8">2.7.2.11</ecNumber>
    </recommendedName>
    <alternativeName>
        <fullName evidence="8">Gamma-glutamyl kinase</fullName>
        <shortName evidence="8">GK</shortName>
    </alternativeName>
</protein>
<feature type="binding site" evidence="8">
    <location>
        <position position="146"/>
    </location>
    <ligand>
        <name>substrate</name>
    </ligand>
</feature>
<keyword evidence="1 8" id="KW-0963">Cytoplasm</keyword>
<evidence type="ECO:0000256" key="1">
    <source>
        <dbReference type="ARBA" id="ARBA00022490"/>
    </source>
</evidence>
<evidence type="ECO:0000256" key="3">
    <source>
        <dbReference type="ARBA" id="ARBA00022650"/>
    </source>
</evidence>
<dbReference type="GO" id="GO:0003723">
    <property type="term" value="F:RNA binding"/>
    <property type="evidence" value="ECO:0007669"/>
    <property type="project" value="InterPro"/>
</dbReference>
<keyword evidence="4 8" id="KW-0808">Transferase</keyword>
<evidence type="ECO:0000313" key="11">
    <source>
        <dbReference type="Proteomes" id="UP000469185"/>
    </source>
</evidence>
<dbReference type="PANTHER" id="PTHR43654:SF1">
    <property type="entry name" value="ISOPENTENYL PHOSPHATE KINASE"/>
    <property type="match status" value="1"/>
</dbReference>
<dbReference type="HAMAP" id="MF_00456">
    <property type="entry name" value="ProB"/>
    <property type="match status" value="1"/>
</dbReference>
<evidence type="ECO:0000256" key="5">
    <source>
        <dbReference type="ARBA" id="ARBA00022741"/>
    </source>
</evidence>
<gene>
    <name evidence="8" type="primary">proB</name>
    <name evidence="10" type="ORF">G1H11_20495</name>
</gene>
<proteinExistence type="inferred from homology"/>
<dbReference type="PROSITE" id="PS50890">
    <property type="entry name" value="PUA"/>
    <property type="match status" value="1"/>
</dbReference>
<reference evidence="10 11" key="1">
    <citation type="submission" date="2020-02" db="EMBL/GenBank/DDBJ databases">
        <authorList>
            <person name="Li X.-J."/>
            <person name="Feng X.-M."/>
        </authorList>
    </citation>
    <scope>NUCLEOTIDE SEQUENCE [LARGE SCALE GENOMIC DNA]</scope>
    <source>
        <strain evidence="10 11">CGMCC 4.7225</strain>
    </source>
</reference>
<evidence type="ECO:0000256" key="4">
    <source>
        <dbReference type="ARBA" id="ARBA00022679"/>
    </source>
</evidence>
<dbReference type="SUPFAM" id="SSF88697">
    <property type="entry name" value="PUA domain-like"/>
    <property type="match status" value="1"/>
</dbReference>
<feature type="binding site" evidence="8">
    <location>
        <position position="158"/>
    </location>
    <ligand>
        <name>substrate</name>
    </ligand>
</feature>
<dbReference type="RefSeq" id="WP_163820567.1">
    <property type="nucleotide sequence ID" value="NZ_JAAGOB010000013.1"/>
</dbReference>
<comment type="similarity">
    <text evidence="8">Belongs to the glutamate 5-kinase family.</text>
</comment>
<dbReference type="PROSITE" id="PS00902">
    <property type="entry name" value="GLUTAMATE_5_KINASE"/>
    <property type="match status" value="1"/>
</dbReference>
<evidence type="ECO:0000256" key="7">
    <source>
        <dbReference type="ARBA" id="ARBA00022840"/>
    </source>
</evidence>
<dbReference type="CDD" id="cd04242">
    <property type="entry name" value="AAK_G5K_ProB"/>
    <property type="match status" value="1"/>
</dbReference>